<organism evidence="1 2">
    <name type="scientific">Dreissena polymorpha</name>
    <name type="common">Zebra mussel</name>
    <name type="synonym">Mytilus polymorpha</name>
    <dbReference type="NCBI Taxonomy" id="45954"/>
    <lineage>
        <taxon>Eukaryota</taxon>
        <taxon>Metazoa</taxon>
        <taxon>Spiralia</taxon>
        <taxon>Lophotrochozoa</taxon>
        <taxon>Mollusca</taxon>
        <taxon>Bivalvia</taxon>
        <taxon>Autobranchia</taxon>
        <taxon>Heteroconchia</taxon>
        <taxon>Euheterodonta</taxon>
        <taxon>Imparidentia</taxon>
        <taxon>Neoheterodontei</taxon>
        <taxon>Myida</taxon>
        <taxon>Dreissenoidea</taxon>
        <taxon>Dreissenidae</taxon>
        <taxon>Dreissena</taxon>
    </lineage>
</organism>
<protein>
    <submittedName>
        <fullName evidence="1">Uncharacterized protein</fullName>
    </submittedName>
</protein>
<name>A0A9D4CIK0_DREPO</name>
<reference evidence="1" key="1">
    <citation type="journal article" date="2019" name="bioRxiv">
        <title>The Genome of the Zebra Mussel, Dreissena polymorpha: A Resource for Invasive Species Research.</title>
        <authorList>
            <person name="McCartney M.A."/>
            <person name="Auch B."/>
            <person name="Kono T."/>
            <person name="Mallez S."/>
            <person name="Zhang Y."/>
            <person name="Obille A."/>
            <person name="Becker A."/>
            <person name="Abrahante J.E."/>
            <person name="Garbe J."/>
            <person name="Badalamenti J.P."/>
            <person name="Herman A."/>
            <person name="Mangelson H."/>
            <person name="Liachko I."/>
            <person name="Sullivan S."/>
            <person name="Sone E.D."/>
            <person name="Koren S."/>
            <person name="Silverstein K.A.T."/>
            <person name="Beckman K.B."/>
            <person name="Gohl D.M."/>
        </authorList>
    </citation>
    <scope>NUCLEOTIDE SEQUENCE</scope>
    <source>
        <strain evidence="1">Duluth1</strain>
        <tissue evidence="1">Whole animal</tissue>
    </source>
</reference>
<evidence type="ECO:0000313" key="1">
    <source>
        <dbReference type="EMBL" id="KAH3724866.1"/>
    </source>
</evidence>
<evidence type="ECO:0000313" key="2">
    <source>
        <dbReference type="Proteomes" id="UP000828390"/>
    </source>
</evidence>
<reference evidence="1" key="2">
    <citation type="submission" date="2020-11" db="EMBL/GenBank/DDBJ databases">
        <authorList>
            <person name="McCartney M.A."/>
            <person name="Auch B."/>
            <person name="Kono T."/>
            <person name="Mallez S."/>
            <person name="Becker A."/>
            <person name="Gohl D.M."/>
            <person name="Silverstein K.A.T."/>
            <person name="Koren S."/>
            <person name="Bechman K.B."/>
            <person name="Herman A."/>
            <person name="Abrahante J.E."/>
            <person name="Garbe J."/>
        </authorList>
    </citation>
    <scope>NUCLEOTIDE SEQUENCE</scope>
    <source>
        <strain evidence="1">Duluth1</strain>
        <tissue evidence="1">Whole animal</tissue>
    </source>
</reference>
<comment type="caution">
    <text evidence="1">The sequence shown here is derived from an EMBL/GenBank/DDBJ whole genome shotgun (WGS) entry which is preliminary data.</text>
</comment>
<gene>
    <name evidence="1" type="ORF">DPMN_050693</name>
</gene>
<dbReference type="Proteomes" id="UP000828390">
    <property type="component" value="Unassembled WGS sequence"/>
</dbReference>
<accession>A0A9D4CIK0</accession>
<keyword evidence="2" id="KW-1185">Reference proteome</keyword>
<dbReference type="EMBL" id="JAIWYP010000012">
    <property type="protein sequence ID" value="KAH3724866.1"/>
    <property type="molecule type" value="Genomic_DNA"/>
</dbReference>
<sequence>MLQDLDTYDLTNTDMIEDTWVRLTTAVRALMGPNTDLGLAGDEYRRNLFFSTAI</sequence>
<dbReference type="AlphaFoldDB" id="A0A9D4CIK0"/>
<proteinExistence type="predicted"/>